<dbReference type="Proteomes" id="UP000470772">
    <property type="component" value="Unassembled WGS sequence"/>
</dbReference>
<sequence>MVNLKTFSPLLGIIHAVSLPVSIMLYAESIRIYLNGGARIMITNYLLIDLASITLMIYFITQVGILYFTYDIINKIDLVQEKNTSIVTVISLLFFGMVIQIPFINQIIISYYLNRAFNKVKRNPIDSLVGLGIANIVLNGLTSGFMARKVYSFIEELQFQQHQDPSQGSFPPF</sequence>
<accession>A0A6A9QMA2</accession>
<proteinExistence type="predicted"/>
<reference evidence="2 3" key="1">
    <citation type="submission" date="2019-10" db="EMBL/GenBank/DDBJ databases">
        <title>Sequencing and Assembly of Multiple Reported Metal-Biooxidizing Members of the Extremely Thermoacidophilic Archaeal Family Sulfolobaceae.</title>
        <authorList>
            <person name="Counts J.A."/>
            <person name="Kelly R.M."/>
        </authorList>
    </citation>
    <scope>NUCLEOTIDE SEQUENCE [LARGE SCALE GENOMIC DNA]</scope>
    <source>
        <strain evidence="2 3">DSM 6482</strain>
    </source>
</reference>
<evidence type="ECO:0000313" key="3">
    <source>
        <dbReference type="Proteomes" id="UP000470772"/>
    </source>
</evidence>
<keyword evidence="1" id="KW-0812">Transmembrane</keyword>
<keyword evidence="1" id="KW-1133">Transmembrane helix</keyword>
<dbReference type="RefSeq" id="WP_054837632.1">
    <property type="nucleotide sequence ID" value="NZ_BBBY01000001.1"/>
</dbReference>
<evidence type="ECO:0000256" key="1">
    <source>
        <dbReference type="SAM" id="Phobius"/>
    </source>
</evidence>
<keyword evidence="1" id="KW-0472">Membrane</keyword>
<feature type="transmembrane region" description="Helical" evidence="1">
    <location>
        <begin position="46"/>
        <end position="70"/>
    </location>
</feature>
<feature type="transmembrane region" description="Helical" evidence="1">
    <location>
        <begin position="125"/>
        <end position="147"/>
    </location>
</feature>
<comment type="caution">
    <text evidence="2">The sequence shown here is derived from an EMBL/GenBank/DDBJ whole genome shotgun (WGS) entry which is preliminary data.</text>
</comment>
<protein>
    <submittedName>
        <fullName evidence="2">Uncharacterized protein</fullName>
    </submittedName>
</protein>
<organism evidence="2 3">
    <name type="scientific">Sulfuracidifex metallicus DSM 6482 = JCM 9184</name>
    <dbReference type="NCBI Taxonomy" id="523847"/>
    <lineage>
        <taxon>Archaea</taxon>
        <taxon>Thermoproteota</taxon>
        <taxon>Thermoprotei</taxon>
        <taxon>Sulfolobales</taxon>
        <taxon>Sulfolobaceae</taxon>
        <taxon>Sulfuracidifex</taxon>
    </lineage>
</organism>
<feature type="transmembrane region" description="Helical" evidence="1">
    <location>
        <begin position="90"/>
        <end position="113"/>
    </location>
</feature>
<dbReference type="OrthoDB" id="384285at2157"/>
<feature type="transmembrane region" description="Helical" evidence="1">
    <location>
        <begin position="12"/>
        <end position="34"/>
    </location>
</feature>
<dbReference type="AlphaFoldDB" id="A0A6A9QMA2"/>
<gene>
    <name evidence="2" type="ORF">GC250_05160</name>
</gene>
<keyword evidence="3" id="KW-1185">Reference proteome</keyword>
<dbReference type="EMBL" id="WGGD01000005">
    <property type="protein sequence ID" value="MUN28838.1"/>
    <property type="molecule type" value="Genomic_DNA"/>
</dbReference>
<evidence type="ECO:0000313" key="2">
    <source>
        <dbReference type="EMBL" id="MUN28838.1"/>
    </source>
</evidence>
<name>A0A6A9QMA2_SULME</name>